<organism evidence="1 2">
    <name type="scientific">Vitis vinifera</name>
    <name type="common">Grape</name>
    <dbReference type="NCBI Taxonomy" id="29760"/>
    <lineage>
        <taxon>Eukaryota</taxon>
        <taxon>Viridiplantae</taxon>
        <taxon>Streptophyta</taxon>
        <taxon>Embryophyta</taxon>
        <taxon>Tracheophyta</taxon>
        <taxon>Spermatophyta</taxon>
        <taxon>Magnoliopsida</taxon>
        <taxon>eudicotyledons</taxon>
        <taxon>Gunneridae</taxon>
        <taxon>Pentapetalae</taxon>
        <taxon>rosids</taxon>
        <taxon>Vitales</taxon>
        <taxon>Vitaceae</taxon>
        <taxon>Viteae</taxon>
        <taxon>Vitis</taxon>
    </lineage>
</organism>
<protein>
    <submittedName>
        <fullName evidence="1">Formamidopyrimidine-DNA glycosylase</fullName>
    </submittedName>
</protein>
<evidence type="ECO:0000313" key="1">
    <source>
        <dbReference type="EMBL" id="RVW35903.1"/>
    </source>
</evidence>
<sequence length="186" mass="21124">MLPRTRIGSAGFYAIEMGSFVRVSIWICRVRKSEFEILLGKFKENTRKGRIRSGCIFGKQELASTEDIMKGNSFWIVQSCKTETNYCTCMFQDEDARIHPLQVASSLTRESCETLHRCIKQRKILVGYSIAVEVDAECSLFPLEWSLRKQWKLGQIVVSFLVIGFSIPAEKKPGKAFVDGLAPDLM</sequence>
<comment type="caution">
    <text evidence="1">The sequence shown here is derived from an EMBL/GenBank/DDBJ whole genome shotgun (WGS) entry which is preliminary data.</text>
</comment>
<proteinExistence type="predicted"/>
<dbReference type="AlphaFoldDB" id="A0A438DKB4"/>
<gene>
    <name evidence="1" type="primary">FPG1_3</name>
    <name evidence="1" type="ORF">CK203_084641</name>
</gene>
<dbReference type="Proteomes" id="UP000288805">
    <property type="component" value="Unassembled WGS sequence"/>
</dbReference>
<dbReference type="EMBL" id="QGNW01001591">
    <property type="protein sequence ID" value="RVW35903.1"/>
    <property type="molecule type" value="Genomic_DNA"/>
</dbReference>
<name>A0A438DKB4_VITVI</name>
<evidence type="ECO:0000313" key="2">
    <source>
        <dbReference type="Proteomes" id="UP000288805"/>
    </source>
</evidence>
<accession>A0A438DKB4</accession>
<reference evidence="1 2" key="1">
    <citation type="journal article" date="2018" name="PLoS Genet.">
        <title>Population sequencing reveals clonal diversity and ancestral inbreeding in the grapevine cultivar Chardonnay.</title>
        <authorList>
            <person name="Roach M.J."/>
            <person name="Johnson D.L."/>
            <person name="Bohlmann J."/>
            <person name="van Vuuren H.J."/>
            <person name="Jones S.J."/>
            <person name="Pretorius I.S."/>
            <person name="Schmidt S.A."/>
            <person name="Borneman A.R."/>
        </authorList>
    </citation>
    <scope>NUCLEOTIDE SEQUENCE [LARGE SCALE GENOMIC DNA]</scope>
    <source>
        <strain evidence="2">cv. Chardonnay</strain>
        <tissue evidence="1">Leaf</tissue>
    </source>
</reference>